<organism evidence="2 3">
    <name type="scientific">Sapientia aquatica</name>
    <dbReference type="NCBI Taxonomy" id="1549640"/>
    <lineage>
        <taxon>Bacteria</taxon>
        <taxon>Pseudomonadati</taxon>
        <taxon>Pseudomonadota</taxon>
        <taxon>Betaproteobacteria</taxon>
        <taxon>Burkholderiales</taxon>
        <taxon>Oxalobacteraceae</taxon>
        <taxon>Sapientia</taxon>
    </lineage>
</organism>
<dbReference type="Proteomes" id="UP000294829">
    <property type="component" value="Unassembled WGS sequence"/>
</dbReference>
<reference evidence="2 3" key="1">
    <citation type="submission" date="2019-03" db="EMBL/GenBank/DDBJ databases">
        <title>Sapientia aquatica gen. nov., sp. nov., isolated from a crater lake.</title>
        <authorList>
            <person name="Felfoldi T."/>
            <person name="Szabo A."/>
            <person name="Toth E."/>
            <person name="Schumann P."/>
            <person name="Keki Z."/>
            <person name="Marialigeti K."/>
            <person name="Mathe I."/>
        </authorList>
    </citation>
    <scope>NUCLEOTIDE SEQUENCE [LARGE SCALE GENOMIC DNA]</scope>
    <source>
        <strain evidence="2 3">SA-152</strain>
    </source>
</reference>
<keyword evidence="3" id="KW-1185">Reference proteome</keyword>
<feature type="domain" description="GIY-YIG" evidence="1">
    <location>
        <begin position="6"/>
        <end position="89"/>
    </location>
</feature>
<dbReference type="RefSeq" id="WP_133330100.1">
    <property type="nucleotide sequence ID" value="NZ_SMYL01000009.1"/>
</dbReference>
<dbReference type="InterPro" id="IPR000305">
    <property type="entry name" value="GIY-YIG_endonuc"/>
</dbReference>
<dbReference type="EMBL" id="SMYL01000009">
    <property type="protein sequence ID" value="TDK63572.1"/>
    <property type="molecule type" value="Genomic_DNA"/>
</dbReference>
<accession>A0A4R5VYL2</accession>
<sequence length="176" mass="20727">MENTDYIYALTYIEDGARIIFYIGRTIDPHRRLGEHRLGSRHYKDGDEWKYQYASTLDSLNIPWEMEILMECGPGTEFYEDYFINLHRNEPLQNMKKGDDEPWMGRDYSGPSDFIKYRKAVVARQKASVPRVKVERRVDLTQPCTTRFVDDVKKEIESPALQAIRERRAAAKKKSI</sequence>
<dbReference type="Pfam" id="PF01541">
    <property type="entry name" value="GIY-YIG"/>
    <property type="match status" value="1"/>
</dbReference>
<gene>
    <name evidence="2" type="ORF">E2I14_15335</name>
</gene>
<name>A0A4R5VYL2_9BURK</name>
<dbReference type="AlphaFoldDB" id="A0A4R5VYL2"/>
<evidence type="ECO:0000313" key="2">
    <source>
        <dbReference type="EMBL" id="TDK63572.1"/>
    </source>
</evidence>
<protein>
    <submittedName>
        <fullName evidence="2">GIY-YIG nuclease family protein</fullName>
    </submittedName>
</protein>
<comment type="caution">
    <text evidence="2">The sequence shown here is derived from an EMBL/GenBank/DDBJ whole genome shotgun (WGS) entry which is preliminary data.</text>
</comment>
<evidence type="ECO:0000259" key="1">
    <source>
        <dbReference type="Pfam" id="PF01541"/>
    </source>
</evidence>
<proteinExistence type="predicted"/>
<evidence type="ECO:0000313" key="3">
    <source>
        <dbReference type="Proteomes" id="UP000294829"/>
    </source>
</evidence>